<evidence type="ECO:0000256" key="6">
    <source>
        <dbReference type="ARBA" id="ARBA00013185"/>
    </source>
</evidence>
<dbReference type="NCBIfam" id="NF008277">
    <property type="entry name" value="PRK11055.1"/>
    <property type="match status" value="1"/>
</dbReference>
<feature type="coiled-coil region" evidence="12">
    <location>
        <begin position="29"/>
        <end position="59"/>
    </location>
</feature>
<evidence type="ECO:0000256" key="10">
    <source>
        <dbReference type="ARBA" id="ARBA00023277"/>
    </source>
</evidence>
<accession>A0ABT7Y8R2</accession>
<dbReference type="SUPFAM" id="SSF74650">
    <property type="entry name" value="Galactose mutarotase-like"/>
    <property type="match status" value="1"/>
</dbReference>
<comment type="similarity">
    <text evidence="4 11">Belongs to the aldose epimerase family.</text>
</comment>
<comment type="subunit">
    <text evidence="5">Monomer.</text>
</comment>
<dbReference type="Gene3D" id="2.70.98.10">
    <property type="match status" value="1"/>
</dbReference>
<name>A0ABT7Y8R2_9BACT</name>
<dbReference type="EC" id="5.1.3.3" evidence="6 11"/>
<evidence type="ECO:0000256" key="1">
    <source>
        <dbReference type="ARBA" id="ARBA00001614"/>
    </source>
</evidence>
<keyword evidence="12" id="KW-0175">Coiled coil</keyword>
<dbReference type="InterPro" id="IPR015443">
    <property type="entry name" value="Aldose_1-epimerase"/>
</dbReference>
<dbReference type="InterPro" id="IPR011013">
    <property type="entry name" value="Gal_mutarotase_sf_dom"/>
</dbReference>
<sequence length="389" mass="44135">MTSKHLRHYLFSKITIGLCLFTSVNLLSCEEAKVEIQELDEQEKTLMIKQEKVAEHNGEDVMIYVLENQDMKLELSNYGGLVYKIWVPDREGNLENVALTMENVEDFLSKPNPFFGATAGRVANRIGGASFTLDGETYTLARNNGQNTLHGGLEGFNKKVWSGEIYELENEVGVKMVYVSPDGEEGFPGELTTTMYMGLTENNELRIRFEATTDKSTIVNLTNHTYFNLGGIQRDVLDHLFTFHADAYTPVDDELIPTGEIKDVNGTAFDFRVPKLLGDQIKANGEGFDHNMIMKLEPSSEMEHFVTVLHPESGRKMEMYSDNVGVQFYTGNFINEFEGAGGKIYEKHWGFCLESQNWPDAINHENFPSPILRPGEKYTHEIIYRFSTE</sequence>
<dbReference type="RefSeq" id="WP_289998464.1">
    <property type="nucleotide sequence ID" value="NZ_JAUEPH010000001.1"/>
</dbReference>
<evidence type="ECO:0000313" key="14">
    <source>
        <dbReference type="Proteomes" id="UP001171916"/>
    </source>
</evidence>
<evidence type="ECO:0000256" key="2">
    <source>
        <dbReference type="ARBA" id="ARBA00001913"/>
    </source>
</evidence>
<evidence type="ECO:0000256" key="7">
    <source>
        <dbReference type="ARBA" id="ARBA00014165"/>
    </source>
</evidence>
<comment type="caution">
    <text evidence="13">The sequence shown here is derived from an EMBL/GenBank/DDBJ whole genome shotgun (WGS) entry which is preliminary data.</text>
</comment>
<evidence type="ECO:0000256" key="5">
    <source>
        <dbReference type="ARBA" id="ARBA00011245"/>
    </source>
</evidence>
<dbReference type="PROSITE" id="PS00545">
    <property type="entry name" value="ALDOSE_1_EPIMERASE"/>
    <property type="match status" value="1"/>
</dbReference>
<dbReference type="PIRSF" id="PIRSF005096">
    <property type="entry name" value="GALM"/>
    <property type="match status" value="1"/>
</dbReference>
<organism evidence="13 14">
    <name type="scientific">Algoriphagus sediminis</name>
    <dbReference type="NCBI Taxonomy" id="3057113"/>
    <lineage>
        <taxon>Bacteria</taxon>
        <taxon>Pseudomonadati</taxon>
        <taxon>Bacteroidota</taxon>
        <taxon>Cytophagia</taxon>
        <taxon>Cytophagales</taxon>
        <taxon>Cyclobacteriaceae</taxon>
        <taxon>Algoriphagus</taxon>
    </lineage>
</organism>
<keyword evidence="9 11" id="KW-0413">Isomerase</keyword>
<keyword evidence="8" id="KW-0106">Calcium</keyword>
<dbReference type="Pfam" id="PF01263">
    <property type="entry name" value="Aldose_epim"/>
    <property type="match status" value="1"/>
</dbReference>
<dbReference type="PANTHER" id="PTHR10091">
    <property type="entry name" value="ALDOSE-1-EPIMERASE"/>
    <property type="match status" value="1"/>
</dbReference>
<dbReference type="InterPro" id="IPR014718">
    <property type="entry name" value="GH-type_carb-bd"/>
</dbReference>
<evidence type="ECO:0000256" key="11">
    <source>
        <dbReference type="PIRNR" id="PIRNR005096"/>
    </source>
</evidence>
<evidence type="ECO:0000256" key="3">
    <source>
        <dbReference type="ARBA" id="ARBA00005028"/>
    </source>
</evidence>
<dbReference type="PANTHER" id="PTHR10091:SF0">
    <property type="entry name" value="GALACTOSE MUTAROTASE"/>
    <property type="match status" value="1"/>
</dbReference>
<dbReference type="GO" id="GO:0016853">
    <property type="term" value="F:isomerase activity"/>
    <property type="evidence" value="ECO:0007669"/>
    <property type="project" value="UniProtKB-KW"/>
</dbReference>
<keyword evidence="10 11" id="KW-0119">Carbohydrate metabolism</keyword>
<dbReference type="InterPro" id="IPR047215">
    <property type="entry name" value="Galactose_mutarotase-like"/>
</dbReference>
<dbReference type="InterPro" id="IPR018052">
    <property type="entry name" value="Ald1_epimerase_CS"/>
</dbReference>
<dbReference type="CDD" id="cd09019">
    <property type="entry name" value="galactose_mutarotase_like"/>
    <property type="match status" value="1"/>
</dbReference>
<evidence type="ECO:0000256" key="9">
    <source>
        <dbReference type="ARBA" id="ARBA00023235"/>
    </source>
</evidence>
<dbReference type="InterPro" id="IPR008183">
    <property type="entry name" value="Aldose_1/G6P_1-epimerase"/>
</dbReference>
<gene>
    <name evidence="13" type="ORF">QVH07_02050</name>
</gene>
<keyword evidence="14" id="KW-1185">Reference proteome</keyword>
<evidence type="ECO:0000313" key="13">
    <source>
        <dbReference type="EMBL" id="MDN3202908.1"/>
    </source>
</evidence>
<comment type="pathway">
    <text evidence="3 11">Carbohydrate metabolism; hexose metabolism.</text>
</comment>
<dbReference type="Proteomes" id="UP001171916">
    <property type="component" value="Unassembled WGS sequence"/>
</dbReference>
<protein>
    <recommendedName>
        <fullName evidence="7 11">Aldose 1-epimerase</fullName>
        <ecNumber evidence="6 11">5.1.3.3</ecNumber>
    </recommendedName>
</protein>
<dbReference type="EMBL" id="JAUEPH010000001">
    <property type="protein sequence ID" value="MDN3202908.1"/>
    <property type="molecule type" value="Genomic_DNA"/>
</dbReference>
<comment type="catalytic activity">
    <reaction evidence="1 11">
        <text>alpha-D-glucose = beta-D-glucose</text>
        <dbReference type="Rhea" id="RHEA:10264"/>
        <dbReference type="ChEBI" id="CHEBI:15903"/>
        <dbReference type="ChEBI" id="CHEBI:17925"/>
        <dbReference type="EC" id="5.1.3.3"/>
    </reaction>
</comment>
<evidence type="ECO:0000256" key="12">
    <source>
        <dbReference type="SAM" id="Coils"/>
    </source>
</evidence>
<proteinExistence type="inferred from homology"/>
<comment type="cofactor">
    <cofactor evidence="2">
        <name>Ca(2+)</name>
        <dbReference type="ChEBI" id="CHEBI:29108"/>
    </cofactor>
</comment>
<reference evidence="13" key="1">
    <citation type="submission" date="2023-06" db="EMBL/GenBank/DDBJ databases">
        <title>Robiginitalea aurantiacus sp. nov. and Algoriphagus sediminis sp. nov., isolated from coastal sediment.</title>
        <authorList>
            <person name="Zhou Z.Y."/>
            <person name="An J."/>
            <person name="Jia Y.W."/>
            <person name="Du Z.J."/>
        </authorList>
    </citation>
    <scope>NUCLEOTIDE SEQUENCE</scope>
    <source>
        <strain evidence="13">C2-7</strain>
    </source>
</reference>
<evidence type="ECO:0000256" key="4">
    <source>
        <dbReference type="ARBA" id="ARBA00006206"/>
    </source>
</evidence>
<evidence type="ECO:0000256" key="8">
    <source>
        <dbReference type="ARBA" id="ARBA00022837"/>
    </source>
</evidence>